<gene>
    <name evidence="2" type="ORF">PAXRUDRAFT_141989</name>
</gene>
<feature type="transmembrane region" description="Helical" evidence="1">
    <location>
        <begin position="59"/>
        <end position="77"/>
    </location>
</feature>
<dbReference type="STRING" id="930991.A0A0D0E2K3"/>
<dbReference type="AlphaFoldDB" id="A0A0D0E2K3"/>
<feature type="transmembrane region" description="Helical" evidence="1">
    <location>
        <begin position="89"/>
        <end position="106"/>
    </location>
</feature>
<proteinExistence type="predicted"/>
<dbReference type="OrthoDB" id="3203937at2759"/>
<evidence type="ECO:0000256" key="1">
    <source>
        <dbReference type="SAM" id="Phobius"/>
    </source>
</evidence>
<sequence>SVRCIVSYFNAHRTVPNPGENVVPKERQGNQHLHGVNVEFLLGTITKTPDLYLDKLQEMLAVSCGCMVLCATIWCTLHRAGFTMKKVGIYFPLDLLFLICFRSHVLL</sequence>
<dbReference type="InParanoid" id="A0A0D0E2K3"/>
<feature type="non-terminal residue" evidence="2">
    <location>
        <position position="107"/>
    </location>
</feature>
<reference evidence="2 3" key="1">
    <citation type="submission" date="2014-04" db="EMBL/GenBank/DDBJ databases">
        <authorList>
            <consortium name="DOE Joint Genome Institute"/>
            <person name="Kuo A."/>
            <person name="Kohler A."/>
            <person name="Jargeat P."/>
            <person name="Nagy L.G."/>
            <person name="Floudas D."/>
            <person name="Copeland A."/>
            <person name="Barry K.W."/>
            <person name="Cichocki N."/>
            <person name="Veneault-Fourrey C."/>
            <person name="LaButti K."/>
            <person name="Lindquist E.A."/>
            <person name="Lipzen A."/>
            <person name="Lundell T."/>
            <person name="Morin E."/>
            <person name="Murat C."/>
            <person name="Sun H."/>
            <person name="Tunlid A."/>
            <person name="Henrissat B."/>
            <person name="Grigoriev I.V."/>
            <person name="Hibbett D.S."/>
            <person name="Martin F."/>
            <person name="Nordberg H.P."/>
            <person name="Cantor M.N."/>
            <person name="Hua S.X."/>
        </authorList>
    </citation>
    <scope>NUCLEOTIDE SEQUENCE [LARGE SCALE GENOMIC DNA]</scope>
    <source>
        <strain evidence="2 3">Ve08.2h10</strain>
    </source>
</reference>
<keyword evidence="1" id="KW-0472">Membrane</keyword>
<name>A0A0D0E2K3_9AGAM</name>
<dbReference type="HOGENOM" id="CLU_056788_9_2_1"/>
<protein>
    <submittedName>
        <fullName evidence="2">Uncharacterized protein</fullName>
    </submittedName>
</protein>
<dbReference type="EMBL" id="KN825080">
    <property type="protein sequence ID" value="KIK94859.1"/>
    <property type="molecule type" value="Genomic_DNA"/>
</dbReference>
<keyword evidence="1" id="KW-0812">Transmembrane</keyword>
<keyword evidence="3" id="KW-1185">Reference proteome</keyword>
<evidence type="ECO:0000313" key="2">
    <source>
        <dbReference type="EMBL" id="KIK94859.1"/>
    </source>
</evidence>
<dbReference type="Proteomes" id="UP000054538">
    <property type="component" value="Unassembled WGS sequence"/>
</dbReference>
<keyword evidence="1" id="KW-1133">Transmembrane helix</keyword>
<evidence type="ECO:0000313" key="3">
    <source>
        <dbReference type="Proteomes" id="UP000054538"/>
    </source>
</evidence>
<organism evidence="2 3">
    <name type="scientific">Paxillus rubicundulus Ve08.2h10</name>
    <dbReference type="NCBI Taxonomy" id="930991"/>
    <lineage>
        <taxon>Eukaryota</taxon>
        <taxon>Fungi</taxon>
        <taxon>Dikarya</taxon>
        <taxon>Basidiomycota</taxon>
        <taxon>Agaricomycotina</taxon>
        <taxon>Agaricomycetes</taxon>
        <taxon>Agaricomycetidae</taxon>
        <taxon>Boletales</taxon>
        <taxon>Paxilineae</taxon>
        <taxon>Paxillaceae</taxon>
        <taxon>Paxillus</taxon>
    </lineage>
</organism>
<accession>A0A0D0E2K3</accession>
<reference evidence="3" key="2">
    <citation type="submission" date="2015-01" db="EMBL/GenBank/DDBJ databases">
        <title>Evolutionary Origins and Diversification of the Mycorrhizal Mutualists.</title>
        <authorList>
            <consortium name="DOE Joint Genome Institute"/>
            <consortium name="Mycorrhizal Genomics Consortium"/>
            <person name="Kohler A."/>
            <person name="Kuo A."/>
            <person name="Nagy L.G."/>
            <person name="Floudas D."/>
            <person name="Copeland A."/>
            <person name="Barry K.W."/>
            <person name="Cichocki N."/>
            <person name="Veneault-Fourrey C."/>
            <person name="LaButti K."/>
            <person name="Lindquist E.A."/>
            <person name="Lipzen A."/>
            <person name="Lundell T."/>
            <person name="Morin E."/>
            <person name="Murat C."/>
            <person name="Riley R."/>
            <person name="Ohm R."/>
            <person name="Sun H."/>
            <person name="Tunlid A."/>
            <person name="Henrissat B."/>
            <person name="Grigoriev I.V."/>
            <person name="Hibbett D.S."/>
            <person name="Martin F."/>
        </authorList>
    </citation>
    <scope>NUCLEOTIDE SEQUENCE [LARGE SCALE GENOMIC DNA]</scope>
    <source>
        <strain evidence="3">Ve08.2h10</strain>
    </source>
</reference>